<dbReference type="PRINTS" id="PR01100">
    <property type="entry name" value="SHIKIMTKNASE"/>
</dbReference>
<proteinExistence type="inferred from homology"/>
<dbReference type="GO" id="GO:0000287">
    <property type="term" value="F:magnesium ion binding"/>
    <property type="evidence" value="ECO:0007669"/>
    <property type="project" value="UniProtKB-UniRule"/>
</dbReference>
<comment type="cofactor">
    <cofactor evidence="7">
        <name>Mg(2+)</name>
        <dbReference type="ChEBI" id="CHEBI:18420"/>
    </cofactor>
    <text evidence="7">Binds 1 Mg(2+) ion per subunit.</text>
</comment>
<evidence type="ECO:0000313" key="8">
    <source>
        <dbReference type="EMBL" id="GKX30229.1"/>
    </source>
</evidence>
<feature type="binding site" evidence="7">
    <location>
        <position position="133"/>
    </location>
    <ligand>
        <name>substrate</name>
    </ligand>
</feature>
<dbReference type="GO" id="GO:0004765">
    <property type="term" value="F:shikimate kinase activity"/>
    <property type="evidence" value="ECO:0007669"/>
    <property type="project" value="UniProtKB-UniRule"/>
</dbReference>
<dbReference type="GO" id="GO:0008652">
    <property type="term" value="P:amino acid biosynthetic process"/>
    <property type="evidence" value="ECO:0007669"/>
    <property type="project" value="UniProtKB-KW"/>
</dbReference>
<dbReference type="GO" id="GO:0005524">
    <property type="term" value="F:ATP binding"/>
    <property type="evidence" value="ECO:0007669"/>
    <property type="project" value="UniProtKB-UniRule"/>
</dbReference>
<dbReference type="InterPro" id="IPR031322">
    <property type="entry name" value="Shikimate/glucono_kinase"/>
</dbReference>
<gene>
    <name evidence="8" type="primary">aroK-2</name>
    <name evidence="7" type="synonym">aroK</name>
    <name evidence="8" type="ORF">SH1V18_27090</name>
</gene>
<organism evidence="8 9">
    <name type="scientific">Vallitalea longa</name>
    <dbReference type="NCBI Taxonomy" id="2936439"/>
    <lineage>
        <taxon>Bacteria</taxon>
        <taxon>Bacillati</taxon>
        <taxon>Bacillota</taxon>
        <taxon>Clostridia</taxon>
        <taxon>Lachnospirales</taxon>
        <taxon>Vallitaleaceae</taxon>
        <taxon>Vallitalea</taxon>
    </lineage>
</organism>
<evidence type="ECO:0000256" key="7">
    <source>
        <dbReference type="HAMAP-Rule" id="MF_00109"/>
    </source>
</evidence>
<comment type="caution">
    <text evidence="8">The sequence shown here is derived from an EMBL/GenBank/DDBJ whole genome shotgun (WGS) entry which is preliminary data.</text>
</comment>
<comment type="catalytic activity">
    <reaction evidence="7">
        <text>shikimate + ATP = 3-phosphoshikimate + ADP + H(+)</text>
        <dbReference type="Rhea" id="RHEA:13121"/>
        <dbReference type="ChEBI" id="CHEBI:15378"/>
        <dbReference type="ChEBI" id="CHEBI:30616"/>
        <dbReference type="ChEBI" id="CHEBI:36208"/>
        <dbReference type="ChEBI" id="CHEBI:145989"/>
        <dbReference type="ChEBI" id="CHEBI:456216"/>
        <dbReference type="EC" id="2.7.1.71"/>
    </reaction>
</comment>
<keyword evidence="3 7" id="KW-0547">Nucleotide-binding</keyword>
<evidence type="ECO:0000256" key="6">
    <source>
        <dbReference type="ARBA" id="ARBA00023141"/>
    </source>
</evidence>
<feature type="binding site" evidence="7">
    <location>
        <position position="116"/>
    </location>
    <ligand>
        <name>ATP</name>
        <dbReference type="ChEBI" id="CHEBI:30616"/>
    </ligand>
</feature>
<comment type="pathway">
    <text evidence="7">Metabolic intermediate biosynthesis; chorismate biosynthesis; chorismate from D-erythrose 4-phosphate and phosphoenolpyruvate: step 5/7.</text>
</comment>
<keyword evidence="7" id="KW-0479">Metal-binding</keyword>
<dbReference type="InterPro" id="IPR027417">
    <property type="entry name" value="P-loop_NTPase"/>
</dbReference>
<evidence type="ECO:0000256" key="2">
    <source>
        <dbReference type="ARBA" id="ARBA00022679"/>
    </source>
</evidence>
<dbReference type="PANTHER" id="PTHR21087:SF16">
    <property type="entry name" value="SHIKIMATE KINASE 1, CHLOROPLASTIC"/>
    <property type="match status" value="1"/>
</dbReference>
<keyword evidence="4 7" id="KW-0418">Kinase</keyword>
<name>A0A9W6DGW9_9FIRM</name>
<sequence length="163" mass="18317">MNNIILTGMPGAGKSTIGVVLAKTLGFTFIDSDLVIQERENTLLQEIIDDIGMEKFLDVEKDAILSIEAKHSIIATGGSVVFREEAMKHLKERGIVVYLMVSYEEIERRVNNITTRGIAMAKGHTLRDVYDQRIKLYEKYADVVIDCDNKSLEDIVRDIKGNV</sequence>
<dbReference type="Gene3D" id="3.40.50.300">
    <property type="entry name" value="P-loop containing nucleotide triphosphate hydrolases"/>
    <property type="match status" value="1"/>
</dbReference>
<evidence type="ECO:0000256" key="1">
    <source>
        <dbReference type="ARBA" id="ARBA00022605"/>
    </source>
</evidence>
<dbReference type="EMBL" id="BRLB01000008">
    <property type="protein sequence ID" value="GKX30229.1"/>
    <property type="molecule type" value="Genomic_DNA"/>
</dbReference>
<dbReference type="GO" id="GO:0009423">
    <property type="term" value="P:chorismate biosynthetic process"/>
    <property type="evidence" value="ECO:0007669"/>
    <property type="project" value="UniProtKB-UniRule"/>
</dbReference>
<protein>
    <recommendedName>
        <fullName evidence="7">Shikimate kinase</fullName>
        <shortName evidence="7">SK</shortName>
        <ecNumber evidence="7">2.7.1.71</ecNumber>
    </recommendedName>
</protein>
<feature type="binding site" evidence="7">
    <location>
        <position position="78"/>
    </location>
    <ligand>
        <name>substrate</name>
    </ligand>
</feature>
<dbReference type="RefSeq" id="WP_281816231.1">
    <property type="nucleotide sequence ID" value="NZ_BRLB01000008.1"/>
</dbReference>
<evidence type="ECO:0000256" key="4">
    <source>
        <dbReference type="ARBA" id="ARBA00022777"/>
    </source>
</evidence>
<feature type="binding site" evidence="7">
    <location>
        <begin position="11"/>
        <end position="16"/>
    </location>
    <ligand>
        <name>ATP</name>
        <dbReference type="ChEBI" id="CHEBI:30616"/>
    </ligand>
</feature>
<dbReference type="Pfam" id="PF01202">
    <property type="entry name" value="SKI"/>
    <property type="match status" value="1"/>
</dbReference>
<keyword evidence="2 7" id="KW-0808">Transferase</keyword>
<comment type="subcellular location">
    <subcellularLocation>
        <location evidence="7">Cytoplasm</location>
    </subcellularLocation>
</comment>
<evidence type="ECO:0000256" key="3">
    <source>
        <dbReference type="ARBA" id="ARBA00022741"/>
    </source>
</evidence>
<comment type="subunit">
    <text evidence="7">Monomer.</text>
</comment>
<feature type="binding site" evidence="7">
    <location>
        <position position="15"/>
    </location>
    <ligand>
        <name>Mg(2+)</name>
        <dbReference type="ChEBI" id="CHEBI:18420"/>
    </ligand>
</feature>
<comment type="similarity">
    <text evidence="7">Belongs to the shikimate kinase family.</text>
</comment>
<evidence type="ECO:0000313" key="9">
    <source>
        <dbReference type="Proteomes" id="UP001144256"/>
    </source>
</evidence>
<dbReference type="InterPro" id="IPR000623">
    <property type="entry name" value="Shikimate_kinase/TSH1"/>
</dbReference>
<keyword evidence="9" id="KW-1185">Reference proteome</keyword>
<keyword evidence="5 7" id="KW-0067">ATP-binding</keyword>
<comment type="function">
    <text evidence="7">Catalyzes the specific phosphorylation of the 3-hydroxyl group of shikimic acid using ATP as a cosubstrate.</text>
</comment>
<keyword evidence="6 7" id="KW-0057">Aromatic amino acid biosynthesis</keyword>
<dbReference type="GO" id="GO:0009073">
    <property type="term" value="P:aromatic amino acid family biosynthetic process"/>
    <property type="evidence" value="ECO:0007669"/>
    <property type="project" value="UniProtKB-KW"/>
</dbReference>
<dbReference type="Proteomes" id="UP001144256">
    <property type="component" value="Unassembled WGS sequence"/>
</dbReference>
<dbReference type="PANTHER" id="PTHR21087">
    <property type="entry name" value="SHIKIMATE KINASE"/>
    <property type="match status" value="1"/>
</dbReference>
<dbReference type="HAMAP" id="MF_00109">
    <property type="entry name" value="Shikimate_kinase"/>
    <property type="match status" value="1"/>
</dbReference>
<dbReference type="SUPFAM" id="SSF52540">
    <property type="entry name" value="P-loop containing nucleoside triphosphate hydrolases"/>
    <property type="match status" value="1"/>
</dbReference>
<comment type="caution">
    <text evidence="7">Lacks conserved residue(s) required for the propagation of feature annotation.</text>
</comment>
<keyword evidence="7" id="KW-0460">Magnesium</keyword>
<feature type="binding site" evidence="7">
    <location>
        <position position="33"/>
    </location>
    <ligand>
        <name>substrate</name>
    </ligand>
</feature>
<evidence type="ECO:0000256" key="5">
    <source>
        <dbReference type="ARBA" id="ARBA00022840"/>
    </source>
</evidence>
<dbReference type="AlphaFoldDB" id="A0A9W6DGW9"/>
<dbReference type="EC" id="2.7.1.71" evidence="7"/>
<reference evidence="8" key="1">
    <citation type="submission" date="2022-06" db="EMBL/GenBank/DDBJ databases">
        <title>Vallitalea longa sp. nov., an anaerobic bacterium isolated from marine sediment.</title>
        <authorList>
            <person name="Hirano S."/>
            <person name="Terahara T."/>
            <person name="Mori K."/>
            <person name="Hamada M."/>
            <person name="Matsumoto R."/>
            <person name="Kobayashi T."/>
        </authorList>
    </citation>
    <scope>NUCLEOTIDE SEQUENCE</scope>
    <source>
        <strain evidence="8">SH18-1</strain>
    </source>
</reference>
<accession>A0A9W6DGW9</accession>
<keyword evidence="7" id="KW-0963">Cytoplasm</keyword>
<dbReference type="GO" id="GO:0005829">
    <property type="term" value="C:cytosol"/>
    <property type="evidence" value="ECO:0007669"/>
    <property type="project" value="TreeGrafter"/>
</dbReference>
<dbReference type="CDD" id="cd00464">
    <property type="entry name" value="SK"/>
    <property type="match status" value="1"/>
</dbReference>
<keyword evidence="1 7" id="KW-0028">Amino-acid biosynthesis</keyword>